<evidence type="ECO:0000313" key="2">
    <source>
        <dbReference type="EMBL" id="QCC51598.1"/>
    </source>
</evidence>
<protein>
    <submittedName>
        <fullName evidence="2">Carotenoid biosynthesis protein</fullName>
    </submittedName>
</protein>
<dbReference type="InterPro" id="IPR007354">
    <property type="entry name" value="CruF-like"/>
</dbReference>
<accession>A0A4D6HEL0</accession>
<evidence type="ECO:0000256" key="1">
    <source>
        <dbReference type="SAM" id="Phobius"/>
    </source>
</evidence>
<dbReference type="OrthoDB" id="107798at2157"/>
<feature type="transmembrane region" description="Helical" evidence="1">
    <location>
        <begin position="32"/>
        <end position="52"/>
    </location>
</feature>
<dbReference type="AlphaFoldDB" id="A0A4D6HEL0"/>
<evidence type="ECO:0000313" key="3">
    <source>
        <dbReference type="Proteomes" id="UP000296706"/>
    </source>
</evidence>
<dbReference type="RefSeq" id="WP_049994788.1">
    <property type="nucleotide sequence ID" value="NZ_CP031310.1"/>
</dbReference>
<dbReference type="GeneID" id="39848246"/>
<feature type="transmembrane region" description="Helical" evidence="1">
    <location>
        <begin position="64"/>
        <end position="82"/>
    </location>
</feature>
<proteinExistence type="predicted"/>
<feature type="transmembrane region" description="Helical" evidence="1">
    <location>
        <begin position="135"/>
        <end position="155"/>
    </location>
</feature>
<organism evidence="2 3">
    <name type="scientific">Halapricum salinum</name>
    <dbReference type="NCBI Taxonomy" id="1457250"/>
    <lineage>
        <taxon>Archaea</taxon>
        <taxon>Methanobacteriati</taxon>
        <taxon>Methanobacteriota</taxon>
        <taxon>Stenosarchaea group</taxon>
        <taxon>Halobacteria</taxon>
        <taxon>Halobacteriales</taxon>
        <taxon>Haloarculaceae</taxon>
        <taxon>Halapricum</taxon>
    </lineage>
</organism>
<gene>
    <name evidence="2" type="ORF">DV733_10245</name>
</gene>
<dbReference type="Pfam" id="PF04240">
    <property type="entry name" value="Caroten_synth"/>
    <property type="match status" value="1"/>
</dbReference>
<keyword evidence="1" id="KW-0812">Transmembrane</keyword>
<sequence>MPSSRAFAASTTAIGLIALAHAVLTWPLEATLAFFAGGAAIAFVAEAAVINLDWLDHHVGPKVLGVPIYVLFGWTGVVYLSFRVALLAVDGVPAVALGAAIATTYDILTDHRGVADGHWTYTDDLPGPRLREVPWWNFAGWVVISAATAAFTLPFL</sequence>
<reference evidence="2 3" key="1">
    <citation type="journal article" date="2019" name="Nat. Commun.">
        <title>A new type of DNA phosphorothioation-based antiviral system in archaea.</title>
        <authorList>
            <person name="Xiong L."/>
            <person name="Liu S."/>
            <person name="Chen S."/>
            <person name="Xiao Y."/>
            <person name="Zhu B."/>
            <person name="Gao Y."/>
            <person name="Zhang Y."/>
            <person name="Chen B."/>
            <person name="Luo J."/>
            <person name="Deng Z."/>
            <person name="Chen X."/>
            <person name="Wang L."/>
            <person name="Chen S."/>
        </authorList>
    </citation>
    <scope>NUCLEOTIDE SEQUENCE [LARGE SCALE GENOMIC DNA]</scope>
    <source>
        <strain evidence="2 3">CBA1105</strain>
    </source>
</reference>
<keyword evidence="1" id="KW-1133">Transmembrane helix</keyword>
<name>A0A4D6HEL0_9EURY</name>
<keyword evidence="3" id="KW-1185">Reference proteome</keyword>
<dbReference type="EMBL" id="CP031310">
    <property type="protein sequence ID" value="QCC51598.1"/>
    <property type="molecule type" value="Genomic_DNA"/>
</dbReference>
<dbReference type="Proteomes" id="UP000296706">
    <property type="component" value="Chromosome"/>
</dbReference>
<dbReference type="KEGG" id="hsn:DV733_10245"/>
<keyword evidence="1" id="KW-0472">Membrane</keyword>